<dbReference type="EMBL" id="JADIMF010000018">
    <property type="protein sequence ID" value="MBO8468380.1"/>
    <property type="molecule type" value="Genomic_DNA"/>
</dbReference>
<accession>A0A9D9NCT0</accession>
<reference evidence="2" key="1">
    <citation type="submission" date="2020-10" db="EMBL/GenBank/DDBJ databases">
        <authorList>
            <person name="Gilroy R."/>
        </authorList>
    </citation>
    <scope>NUCLEOTIDE SEQUENCE</scope>
    <source>
        <strain evidence="2">14700</strain>
    </source>
</reference>
<gene>
    <name evidence="2" type="ORF">IAA72_01165</name>
</gene>
<dbReference type="GO" id="GO:0030313">
    <property type="term" value="C:cell envelope"/>
    <property type="evidence" value="ECO:0007669"/>
    <property type="project" value="UniProtKB-SubCell"/>
</dbReference>
<dbReference type="Proteomes" id="UP000810292">
    <property type="component" value="Unassembled WGS sequence"/>
</dbReference>
<evidence type="ECO:0000313" key="3">
    <source>
        <dbReference type="Proteomes" id="UP000810292"/>
    </source>
</evidence>
<dbReference type="InterPro" id="IPR011050">
    <property type="entry name" value="Pectin_lyase_fold/virulence"/>
</dbReference>
<reference evidence="2" key="2">
    <citation type="journal article" date="2021" name="PeerJ">
        <title>Extensive microbial diversity within the chicken gut microbiome revealed by metagenomics and culture.</title>
        <authorList>
            <person name="Gilroy R."/>
            <person name="Ravi A."/>
            <person name="Getino M."/>
            <person name="Pursley I."/>
            <person name="Horton D.L."/>
            <person name="Alikhan N.F."/>
            <person name="Baker D."/>
            <person name="Gharbi K."/>
            <person name="Hall N."/>
            <person name="Watson M."/>
            <person name="Adriaenssens E.M."/>
            <person name="Foster-Nyarko E."/>
            <person name="Jarju S."/>
            <person name="Secka A."/>
            <person name="Antonio M."/>
            <person name="Oren A."/>
            <person name="Chaudhuri R.R."/>
            <person name="La Ragione R."/>
            <person name="Hildebrand F."/>
            <person name="Pallen M.J."/>
        </authorList>
    </citation>
    <scope>NUCLEOTIDE SEQUENCE</scope>
    <source>
        <strain evidence="2">14700</strain>
    </source>
</reference>
<dbReference type="SUPFAM" id="SSF51126">
    <property type="entry name" value="Pectin lyase-like"/>
    <property type="match status" value="1"/>
</dbReference>
<proteinExistence type="predicted"/>
<evidence type="ECO:0000256" key="1">
    <source>
        <dbReference type="ARBA" id="ARBA00004196"/>
    </source>
</evidence>
<sequence length="405" mass="44465">MKKSKVMAICVFAVLCLFVSCQPRYLFYPVIPGNNNTQTSYTVTLDFNYEGSTSEVLENQTMLIEPEDPNREGDYIFAGWYLNGQPVTEWGITLTSDVTLTAMWKTVYETIKDVPKLAAYFDGGENDSIKQGFSPNDAIDYDGEGLIAIREWIDLTTAFDFTIKGVEFLDGLSIHTSNTESEITINVSDCVIHACDQVAIIAEGQSVRNRIDNSGEGLCLAFDTSSENNTDRKGVVIVADNNKLIGKNDPTRERKGFGDWTLNEKNKKGRGNGISLGNQAGSTINLVSATISNNTFEGLQGHAIQLYKIQNGATVSISGNDFISWGVNSTTYSTGLEDYAIRGDLDTADVNNDCVVLSNNTYASSMDVEGETPVDLSQHKAAINYWNSEGSYPNFTYIPDDSKIQ</sequence>
<dbReference type="Gene3D" id="2.60.40.4270">
    <property type="entry name" value="Listeria-Bacteroides repeat domain"/>
    <property type="match status" value="1"/>
</dbReference>
<dbReference type="AlphaFoldDB" id="A0A9D9NCT0"/>
<dbReference type="InterPro" id="IPR042229">
    <property type="entry name" value="Listeria/Bacterioides_rpt_sf"/>
</dbReference>
<organism evidence="2 3">
    <name type="scientific">Candidatus Ornithospirochaeta stercoravium</name>
    <dbReference type="NCBI Taxonomy" id="2840897"/>
    <lineage>
        <taxon>Bacteria</taxon>
        <taxon>Pseudomonadati</taxon>
        <taxon>Spirochaetota</taxon>
        <taxon>Spirochaetia</taxon>
        <taxon>Spirochaetales</taxon>
        <taxon>Spirochaetaceae</taxon>
        <taxon>Spirochaetaceae incertae sedis</taxon>
        <taxon>Candidatus Ornithospirochaeta</taxon>
    </lineage>
</organism>
<name>A0A9D9NCT0_9SPIO</name>
<protein>
    <submittedName>
        <fullName evidence="2">InlB B-repeat-containing protein</fullName>
    </submittedName>
</protein>
<dbReference type="InterPro" id="IPR013378">
    <property type="entry name" value="InlB-like_B-rpt"/>
</dbReference>
<comment type="subcellular location">
    <subcellularLocation>
        <location evidence="1">Cell envelope</location>
    </subcellularLocation>
</comment>
<evidence type="ECO:0000313" key="2">
    <source>
        <dbReference type="EMBL" id="MBO8468380.1"/>
    </source>
</evidence>
<dbReference type="Pfam" id="PF09479">
    <property type="entry name" value="Flg_new"/>
    <property type="match status" value="1"/>
</dbReference>
<comment type="caution">
    <text evidence="2">The sequence shown here is derived from an EMBL/GenBank/DDBJ whole genome shotgun (WGS) entry which is preliminary data.</text>
</comment>
<dbReference type="PROSITE" id="PS51257">
    <property type="entry name" value="PROKAR_LIPOPROTEIN"/>
    <property type="match status" value="1"/>
</dbReference>